<name>A0ABY5LLW2_9VIBR</name>
<dbReference type="EMBL" id="CP102097">
    <property type="protein sequence ID" value="UUM33074.1"/>
    <property type="molecule type" value="Genomic_DNA"/>
</dbReference>
<dbReference type="Proteomes" id="UP001058602">
    <property type="component" value="Chromosome 2"/>
</dbReference>
<accession>A0ABY5LLW2</accession>
<keyword evidence="1" id="KW-0472">Membrane</keyword>
<keyword evidence="1" id="KW-0812">Transmembrane</keyword>
<keyword evidence="1" id="KW-1133">Transmembrane helix</keyword>
<sequence length="205" mass="23035">MKKRLLPVPLILLIPILLLIIVVVAGLYRFSMSDQEILDKFPRTQQNQDEVLKSVFGISTPNPWTIEVPNSHAYSFIETNDAASEVVTGRYDAGSERGNITIFTKWMLPVNSTDYVSVMSVSNQGSGVFYYLTRFHYDEALKRMITRESHLLGDRIKVEAISLTDNVLDVSFYAHSEGQAMADVPTSKSTLKFELANSGVLRLLE</sequence>
<proteinExistence type="predicted"/>
<organism evidence="2 3">
    <name type="scientific">Vibrio japonicus</name>
    <dbReference type="NCBI Taxonomy" id="1824638"/>
    <lineage>
        <taxon>Bacteria</taxon>
        <taxon>Pseudomonadati</taxon>
        <taxon>Pseudomonadota</taxon>
        <taxon>Gammaproteobacteria</taxon>
        <taxon>Vibrionales</taxon>
        <taxon>Vibrionaceae</taxon>
        <taxon>Vibrio</taxon>
    </lineage>
</organism>
<dbReference type="RefSeq" id="WP_257086772.1">
    <property type="nucleotide sequence ID" value="NZ_CP102097.1"/>
</dbReference>
<evidence type="ECO:0000313" key="2">
    <source>
        <dbReference type="EMBL" id="UUM33074.1"/>
    </source>
</evidence>
<keyword evidence="3" id="KW-1185">Reference proteome</keyword>
<reference evidence="2" key="1">
    <citation type="submission" date="2022-07" db="EMBL/GenBank/DDBJ databases">
        <title>Complete genome of Vibrio japonicus strain JCM 31412T and phylogenomic assessment of the Nereis clade of the genus Vibrio.</title>
        <authorList>
            <person name="Shlafstein M.D."/>
            <person name="Emsley S.A."/>
            <person name="Ushijima B."/>
            <person name="Videau P."/>
            <person name="Saw J.H."/>
        </authorList>
    </citation>
    <scope>NUCLEOTIDE SEQUENCE</scope>
    <source>
        <strain evidence="2">JCM 31412</strain>
    </source>
</reference>
<protein>
    <submittedName>
        <fullName evidence="2">Uncharacterized protein</fullName>
    </submittedName>
</protein>
<feature type="transmembrane region" description="Helical" evidence="1">
    <location>
        <begin position="6"/>
        <end position="28"/>
    </location>
</feature>
<evidence type="ECO:0000256" key="1">
    <source>
        <dbReference type="SAM" id="Phobius"/>
    </source>
</evidence>
<gene>
    <name evidence="2" type="ORF">NP165_16130</name>
</gene>
<evidence type="ECO:0000313" key="3">
    <source>
        <dbReference type="Proteomes" id="UP001058602"/>
    </source>
</evidence>